<keyword evidence="1" id="KW-0238">DNA-binding</keyword>
<proteinExistence type="predicted"/>
<dbReference type="InterPro" id="IPR016032">
    <property type="entry name" value="Sig_transdc_resp-reg_C-effctor"/>
</dbReference>
<dbReference type="GO" id="GO:0003677">
    <property type="term" value="F:DNA binding"/>
    <property type="evidence" value="ECO:0007669"/>
    <property type="project" value="UniProtKB-KW"/>
</dbReference>
<dbReference type="Pfam" id="PF00072">
    <property type="entry name" value="Response_reg"/>
    <property type="match status" value="1"/>
</dbReference>
<name>A0A6M0QZC9_9RHOB</name>
<dbReference type="InterPro" id="IPR036388">
    <property type="entry name" value="WH-like_DNA-bd_sf"/>
</dbReference>
<dbReference type="SMART" id="SM00421">
    <property type="entry name" value="HTH_LUXR"/>
    <property type="match status" value="1"/>
</dbReference>
<dbReference type="AlphaFoldDB" id="A0A6M0QZC9"/>
<dbReference type="Proteomes" id="UP000477782">
    <property type="component" value="Unassembled WGS sequence"/>
</dbReference>
<protein>
    <submittedName>
        <fullName evidence="5">Response regulator transcription factor</fullName>
    </submittedName>
</protein>
<dbReference type="CDD" id="cd06170">
    <property type="entry name" value="LuxR_C_like"/>
    <property type="match status" value="1"/>
</dbReference>
<dbReference type="PROSITE" id="PS50043">
    <property type="entry name" value="HTH_LUXR_2"/>
    <property type="match status" value="1"/>
</dbReference>
<feature type="domain" description="Response regulatory" evidence="4">
    <location>
        <begin position="10"/>
        <end position="126"/>
    </location>
</feature>
<evidence type="ECO:0000259" key="4">
    <source>
        <dbReference type="PROSITE" id="PS50110"/>
    </source>
</evidence>
<evidence type="ECO:0000256" key="2">
    <source>
        <dbReference type="PROSITE-ProRule" id="PRU00169"/>
    </source>
</evidence>
<feature type="domain" description="HTH luxR-type" evidence="3">
    <location>
        <begin position="141"/>
        <end position="206"/>
    </location>
</feature>
<dbReference type="Gene3D" id="3.40.50.2300">
    <property type="match status" value="1"/>
</dbReference>
<dbReference type="PANTHER" id="PTHR43214">
    <property type="entry name" value="TWO-COMPONENT RESPONSE REGULATOR"/>
    <property type="match status" value="1"/>
</dbReference>
<dbReference type="SUPFAM" id="SSF46894">
    <property type="entry name" value="C-terminal effector domain of the bipartite response regulators"/>
    <property type="match status" value="1"/>
</dbReference>
<gene>
    <name evidence="5" type="ORF">G4Z14_18130</name>
</gene>
<organism evidence="5 6">
    <name type="scientific">Tabrizicola oligotrophica</name>
    <dbReference type="NCBI Taxonomy" id="2710650"/>
    <lineage>
        <taxon>Bacteria</taxon>
        <taxon>Pseudomonadati</taxon>
        <taxon>Pseudomonadota</taxon>
        <taxon>Alphaproteobacteria</taxon>
        <taxon>Rhodobacterales</taxon>
        <taxon>Paracoccaceae</taxon>
        <taxon>Tabrizicola</taxon>
    </lineage>
</organism>
<dbReference type="RefSeq" id="WP_164628306.1">
    <property type="nucleotide sequence ID" value="NZ_JAAIVJ010000024.1"/>
</dbReference>
<reference evidence="5 6" key="1">
    <citation type="submission" date="2020-02" db="EMBL/GenBank/DDBJ databases">
        <authorList>
            <person name="Chen W.-M."/>
        </authorList>
    </citation>
    <scope>NUCLEOTIDE SEQUENCE [LARGE SCALE GENOMIC DNA]</scope>
    <source>
        <strain evidence="5 6">KMS-5</strain>
    </source>
</reference>
<evidence type="ECO:0000313" key="6">
    <source>
        <dbReference type="Proteomes" id="UP000477782"/>
    </source>
</evidence>
<dbReference type="InterPro" id="IPR039420">
    <property type="entry name" value="WalR-like"/>
</dbReference>
<evidence type="ECO:0000256" key="1">
    <source>
        <dbReference type="ARBA" id="ARBA00023125"/>
    </source>
</evidence>
<dbReference type="InterPro" id="IPR011006">
    <property type="entry name" value="CheY-like_superfamily"/>
</dbReference>
<dbReference type="GO" id="GO:0000160">
    <property type="term" value="P:phosphorelay signal transduction system"/>
    <property type="evidence" value="ECO:0007669"/>
    <property type="project" value="InterPro"/>
</dbReference>
<dbReference type="InterPro" id="IPR000792">
    <property type="entry name" value="Tscrpt_reg_LuxR_C"/>
</dbReference>
<keyword evidence="2" id="KW-0597">Phosphoprotein</keyword>
<dbReference type="InterPro" id="IPR001789">
    <property type="entry name" value="Sig_transdc_resp-reg_receiver"/>
</dbReference>
<sequence>MQPAAPDRIDLALAEGNPLVLQALSEVFEKDRRFSVVATSSTAEGFLGAVMRVPVKVGVIDWQIPQLGGQKLTEVLRDQEGAPRLVIYAEDPTGAVTLKAMAAGAAGFVDRKSPVDRLLETCVEVAAGKMVFPFVDVRGLQTDPIHQLTRREKALLEALANGLTNKDLAREFDISTNTVKYHLSNLFDKLGVASRTQAIAYYFKSR</sequence>
<dbReference type="GO" id="GO:0006355">
    <property type="term" value="P:regulation of DNA-templated transcription"/>
    <property type="evidence" value="ECO:0007669"/>
    <property type="project" value="InterPro"/>
</dbReference>
<feature type="modified residue" description="4-aspartylphosphate" evidence="2">
    <location>
        <position position="61"/>
    </location>
</feature>
<dbReference type="EMBL" id="JAAIVJ010000024">
    <property type="protein sequence ID" value="NEY92204.1"/>
    <property type="molecule type" value="Genomic_DNA"/>
</dbReference>
<accession>A0A6M0QZC9</accession>
<dbReference type="PRINTS" id="PR00038">
    <property type="entry name" value="HTHLUXR"/>
</dbReference>
<keyword evidence="6" id="KW-1185">Reference proteome</keyword>
<dbReference type="SUPFAM" id="SSF52172">
    <property type="entry name" value="CheY-like"/>
    <property type="match status" value="1"/>
</dbReference>
<evidence type="ECO:0000259" key="3">
    <source>
        <dbReference type="PROSITE" id="PS50043"/>
    </source>
</evidence>
<dbReference type="PROSITE" id="PS50110">
    <property type="entry name" value="RESPONSE_REGULATORY"/>
    <property type="match status" value="1"/>
</dbReference>
<dbReference type="Gene3D" id="1.10.10.10">
    <property type="entry name" value="Winged helix-like DNA-binding domain superfamily/Winged helix DNA-binding domain"/>
    <property type="match status" value="1"/>
</dbReference>
<dbReference type="Pfam" id="PF00196">
    <property type="entry name" value="GerE"/>
    <property type="match status" value="1"/>
</dbReference>
<evidence type="ECO:0000313" key="5">
    <source>
        <dbReference type="EMBL" id="NEY92204.1"/>
    </source>
</evidence>
<comment type="caution">
    <text evidence="5">The sequence shown here is derived from an EMBL/GenBank/DDBJ whole genome shotgun (WGS) entry which is preliminary data.</text>
</comment>